<dbReference type="OrthoDB" id="9802186at2"/>
<dbReference type="GO" id="GO:0000160">
    <property type="term" value="P:phosphorelay signal transduction system"/>
    <property type="evidence" value="ECO:0007669"/>
    <property type="project" value="InterPro"/>
</dbReference>
<protein>
    <submittedName>
        <fullName evidence="7">Response regulator transcription factor</fullName>
    </submittedName>
</protein>
<feature type="domain" description="Response regulatory" evidence="6">
    <location>
        <begin position="4"/>
        <end position="118"/>
    </location>
</feature>
<dbReference type="Gene3D" id="1.10.10.10">
    <property type="entry name" value="Winged helix-like DNA-binding domain superfamily/Winged helix DNA-binding domain"/>
    <property type="match status" value="1"/>
</dbReference>
<reference evidence="7 8" key="1">
    <citation type="submission" date="2019-06" db="EMBL/GenBank/DDBJ databases">
        <title>Whole genome sequence for Cellvibrionaceae sp. R142.</title>
        <authorList>
            <person name="Wang G."/>
        </authorList>
    </citation>
    <scope>NUCLEOTIDE SEQUENCE [LARGE SCALE GENOMIC DNA]</scope>
    <source>
        <strain evidence="7 8">R142</strain>
    </source>
</reference>
<dbReference type="InterPro" id="IPR011006">
    <property type="entry name" value="CheY-like_superfamily"/>
</dbReference>
<evidence type="ECO:0000256" key="2">
    <source>
        <dbReference type="ARBA" id="ARBA00023125"/>
    </source>
</evidence>
<name>A0A545U9Z4_9GAMM</name>
<evidence type="ECO:0000256" key="3">
    <source>
        <dbReference type="ARBA" id="ARBA00023163"/>
    </source>
</evidence>
<dbReference type="SMART" id="SM00448">
    <property type="entry name" value="REC"/>
    <property type="match status" value="1"/>
</dbReference>
<dbReference type="PROSITE" id="PS50110">
    <property type="entry name" value="RESPONSE_REGULATORY"/>
    <property type="match status" value="1"/>
</dbReference>
<keyword evidence="8" id="KW-1185">Reference proteome</keyword>
<gene>
    <name evidence="7" type="ORF">FKG94_01485</name>
</gene>
<dbReference type="CDD" id="cd06170">
    <property type="entry name" value="LuxR_C_like"/>
    <property type="match status" value="1"/>
</dbReference>
<evidence type="ECO:0000259" key="6">
    <source>
        <dbReference type="PROSITE" id="PS50110"/>
    </source>
</evidence>
<evidence type="ECO:0000256" key="4">
    <source>
        <dbReference type="PROSITE-ProRule" id="PRU00169"/>
    </source>
</evidence>
<feature type="modified residue" description="4-aspartylphosphate" evidence="4">
    <location>
        <position position="53"/>
    </location>
</feature>
<dbReference type="InterPro" id="IPR036388">
    <property type="entry name" value="WH-like_DNA-bd_sf"/>
</dbReference>
<dbReference type="Gene3D" id="3.40.50.2300">
    <property type="match status" value="1"/>
</dbReference>
<comment type="caution">
    <text evidence="7">The sequence shown here is derived from an EMBL/GenBank/DDBJ whole genome shotgun (WGS) entry which is preliminary data.</text>
</comment>
<dbReference type="SUPFAM" id="SSF52172">
    <property type="entry name" value="CheY-like"/>
    <property type="match status" value="1"/>
</dbReference>
<dbReference type="GO" id="GO:0003677">
    <property type="term" value="F:DNA binding"/>
    <property type="evidence" value="ECO:0007669"/>
    <property type="project" value="UniProtKB-KW"/>
</dbReference>
<proteinExistence type="predicted"/>
<dbReference type="Pfam" id="PF00072">
    <property type="entry name" value="Response_reg"/>
    <property type="match status" value="1"/>
</dbReference>
<dbReference type="PRINTS" id="PR00038">
    <property type="entry name" value="HTHLUXR"/>
</dbReference>
<keyword evidence="3" id="KW-0804">Transcription</keyword>
<dbReference type="Pfam" id="PF00196">
    <property type="entry name" value="GerE"/>
    <property type="match status" value="1"/>
</dbReference>
<dbReference type="AlphaFoldDB" id="A0A545U9Z4"/>
<dbReference type="GO" id="GO:0006355">
    <property type="term" value="P:regulation of DNA-templated transcription"/>
    <property type="evidence" value="ECO:0007669"/>
    <property type="project" value="InterPro"/>
</dbReference>
<dbReference type="PROSITE" id="PS00622">
    <property type="entry name" value="HTH_LUXR_1"/>
    <property type="match status" value="1"/>
</dbReference>
<sequence>MNEKIAVIDDNYSICKALARLLNGHGYNVEIYTSAPEFLLHARDTELGCVILDINMPNMSGLQLQEILIDRKYDYPIVFISGCGDIPSSVTAIKKGAVNFLQKPVVEQDLLQSICEAIALHRKHQDQKRDYLLTEQAVETLTAREMEIFRYIITGKLNKQIAYYLRITEKTVKVHRARVKQKLHVKSIVDLVRIADKVGIKPISLAES</sequence>
<dbReference type="InterPro" id="IPR000792">
    <property type="entry name" value="Tscrpt_reg_LuxR_C"/>
</dbReference>
<dbReference type="InterPro" id="IPR001789">
    <property type="entry name" value="Sig_transdc_resp-reg_receiver"/>
</dbReference>
<dbReference type="EMBL" id="VHSG01000002">
    <property type="protein sequence ID" value="TQV86249.1"/>
    <property type="molecule type" value="Genomic_DNA"/>
</dbReference>
<evidence type="ECO:0000313" key="7">
    <source>
        <dbReference type="EMBL" id="TQV86249.1"/>
    </source>
</evidence>
<keyword evidence="4" id="KW-0597">Phosphoprotein</keyword>
<organism evidence="7 8">
    <name type="scientific">Exilibacterium tricleocarpae</name>
    <dbReference type="NCBI Taxonomy" id="2591008"/>
    <lineage>
        <taxon>Bacteria</taxon>
        <taxon>Pseudomonadati</taxon>
        <taxon>Pseudomonadota</taxon>
        <taxon>Gammaproteobacteria</taxon>
        <taxon>Cellvibrionales</taxon>
        <taxon>Cellvibrionaceae</taxon>
        <taxon>Exilibacterium</taxon>
    </lineage>
</organism>
<dbReference type="PANTHER" id="PTHR44688">
    <property type="entry name" value="DNA-BINDING TRANSCRIPTIONAL ACTIVATOR DEVR_DOSR"/>
    <property type="match status" value="1"/>
</dbReference>
<dbReference type="PROSITE" id="PS50043">
    <property type="entry name" value="HTH_LUXR_2"/>
    <property type="match status" value="1"/>
</dbReference>
<feature type="domain" description="HTH luxR-type" evidence="5">
    <location>
        <begin position="134"/>
        <end position="199"/>
    </location>
</feature>
<dbReference type="SMART" id="SM00421">
    <property type="entry name" value="HTH_LUXR"/>
    <property type="match status" value="1"/>
</dbReference>
<accession>A0A545U9Z4</accession>
<evidence type="ECO:0000259" key="5">
    <source>
        <dbReference type="PROSITE" id="PS50043"/>
    </source>
</evidence>
<evidence type="ECO:0000313" key="8">
    <source>
        <dbReference type="Proteomes" id="UP000319732"/>
    </source>
</evidence>
<evidence type="ECO:0000256" key="1">
    <source>
        <dbReference type="ARBA" id="ARBA00023015"/>
    </source>
</evidence>
<keyword evidence="2" id="KW-0238">DNA-binding</keyword>
<dbReference type="Proteomes" id="UP000319732">
    <property type="component" value="Unassembled WGS sequence"/>
</dbReference>
<keyword evidence="1" id="KW-0805">Transcription regulation</keyword>
<dbReference type="RefSeq" id="WP_142902402.1">
    <property type="nucleotide sequence ID" value="NZ_ML660087.1"/>
</dbReference>
<dbReference type="PANTHER" id="PTHR44688:SF16">
    <property type="entry name" value="DNA-BINDING TRANSCRIPTIONAL ACTIVATOR DEVR_DOSR"/>
    <property type="match status" value="1"/>
</dbReference>